<dbReference type="InterPro" id="IPR041581">
    <property type="entry name" value="Glyoxalase_6"/>
</dbReference>
<accession>A0ABS3VD62</accession>
<keyword evidence="3" id="KW-1185">Reference proteome</keyword>
<dbReference type="InterPro" id="IPR029068">
    <property type="entry name" value="Glyas_Bleomycin-R_OHBP_Dase"/>
</dbReference>
<dbReference type="SUPFAM" id="SSF54593">
    <property type="entry name" value="Glyoxalase/Bleomycin resistance protein/Dihydroxybiphenyl dioxygenase"/>
    <property type="match status" value="1"/>
</dbReference>
<evidence type="ECO:0000313" key="3">
    <source>
        <dbReference type="Proteomes" id="UP000671399"/>
    </source>
</evidence>
<dbReference type="Gene3D" id="3.10.180.10">
    <property type="entry name" value="2,3-Dihydroxybiphenyl 1,2-Dioxygenase, domain 1"/>
    <property type="match status" value="1"/>
</dbReference>
<evidence type="ECO:0000259" key="1">
    <source>
        <dbReference type="Pfam" id="PF18029"/>
    </source>
</evidence>
<reference evidence="2 3" key="1">
    <citation type="submission" date="2021-03" db="EMBL/GenBank/DDBJ databases">
        <authorList>
            <person name="Lee D.-H."/>
        </authorList>
    </citation>
    <scope>NUCLEOTIDE SEQUENCE [LARGE SCALE GENOMIC DNA]</scope>
    <source>
        <strain evidence="2 3">MMS20-R2-23</strain>
    </source>
</reference>
<gene>
    <name evidence="2" type="ORF">JQN83_22240</name>
</gene>
<organism evidence="2 3">
    <name type="scientific">Micromonospora antibiotica</name>
    <dbReference type="NCBI Taxonomy" id="2807623"/>
    <lineage>
        <taxon>Bacteria</taxon>
        <taxon>Bacillati</taxon>
        <taxon>Actinomycetota</taxon>
        <taxon>Actinomycetes</taxon>
        <taxon>Micromonosporales</taxon>
        <taxon>Micromonosporaceae</taxon>
        <taxon>Micromonospora</taxon>
    </lineage>
</organism>
<dbReference type="Proteomes" id="UP000671399">
    <property type="component" value="Unassembled WGS sequence"/>
</dbReference>
<dbReference type="RefSeq" id="WP_208569067.1">
    <property type="nucleotide sequence ID" value="NZ_JAGFWR010000014.1"/>
</dbReference>
<proteinExistence type="predicted"/>
<comment type="caution">
    <text evidence="2">The sequence shown here is derived from an EMBL/GenBank/DDBJ whole genome shotgun (WGS) entry which is preliminary data.</text>
</comment>
<feature type="domain" description="Glyoxalase-like" evidence="1">
    <location>
        <begin position="14"/>
        <end position="116"/>
    </location>
</feature>
<protein>
    <submittedName>
        <fullName evidence="2">Glyoxalase</fullName>
    </submittedName>
</protein>
<dbReference type="Pfam" id="PF18029">
    <property type="entry name" value="Glyoxalase_6"/>
    <property type="match status" value="1"/>
</dbReference>
<name>A0ABS3VD62_9ACTN</name>
<dbReference type="EMBL" id="JAGFWR010000014">
    <property type="protein sequence ID" value="MBO4163514.1"/>
    <property type="molecule type" value="Genomic_DNA"/>
</dbReference>
<evidence type="ECO:0000313" key="2">
    <source>
        <dbReference type="EMBL" id="MBO4163514.1"/>
    </source>
</evidence>
<sequence>MTSEHPPAAPYLMVTDASDAIAFYAHVFGAVPHPRECLADGRVLTADLVVAGHRFTVSEWADLPATTPRLPVLTVESTDPDAVLRRAVAVGAQVSAANATPREVLLRDPDGRSWAITRPERPA</sequence>